<dbReference type="Gene3D" id="2.30.40.10">
    <property type="entry name" value="Urease, subunit C, domain 1"/>
    <property type="match status" value="1"/>
</dbReference>
<evidence type="ECO:0000313" key="3">
    <source>
        <dbReference type="Proteomes" id="UP001309876"/>
    </source>
</evidence>
<dbReference type="Proteomes" id="UP001309876">
    <property type="component" value="Unassembled WGS sequence"/>
</dbReference>
<dbReference type="SUPFAM" id="SSF51556">
    <property type="entry name" value="Metallo-dependent hydrolases"/>
    <property type="match status" value="1"/>
</dbReference>
<dbReference type="InterPro" id="IPR011059">
    <property type="entry name" value="Metal-dep_hydrolase_composite"/>
</dbReference>
<dbReference type="SUPFAM" id="SSF51338">
    <property type="entry name" value="Composite domain of metallo-dependent hydrolases"/>
    <property type="match status" value="1"/>
</dbReference>
<dbReference type="AlphaFoldDB" id="A0AAN7YJ76"/>
<dbReference type="Pfam" id="PF01979">
    <property type="entry name" value="Amidohydro_1"/>
    <property type="match status" value="1"/>
</dbReference>
<dbReference type="Gene3D" id="1.20.58.520">
    <property type="entry name" value="Amidohydrolase"/>
    <property type="match status" value="1"/>
</dbReference>
<evidence type="ECO:0000313" key="2">
    <source>
        <dbReference type="EMBL" id="KAK5088469.1"/>
    </source>
</evidence>
<protein>
    <recommendedName>
        <fullName evidence="1">Amidohydrolase-related domain-containing protein</fullName>
    </recommendedName>
</protein>
<gene>
    <name evidence="2" type="ORF">LTR05_002687</name>
</gene>
<sequence length="443" mass="47995">MTVTIISNVRLFDGTNVHDKARVTFDSDSGTILEVNTSPDASSVDPSANSKATTIDGAGHTLLPGLIEAHVHVYDLHLPPGADHSQVLHTPLKCGVTTICDMHSDPDTILNFRRDIEEDVEAARKGKGTVSLCDLKSSLYGATIEGGWPKPIVLAHEPSDELKAKVSKWPSLTPSNASDFIASHKSTGADYIKLMQENCCSLALPTNSIPVASLETQTAVVNAAHKANLLVVGHATSRESTEIVLNSGADGLTHTFIDQSPTEDIIELYKKNNAFVIPTLVVLSSLTNELQGLREKYAKIASEHLGVIDDFTKQTMVEFLGMKAPQCAIEHGFETIRMFRKHGVDVVAGTDSAAGLKGTGIGPSLWMELELYVERCGMSVIEALRSATGVSADRFRFDDRGKVEVGRRADLVLVKGDPTERLDDFWDKEKGIQGVWKLGWKAI</sequence>
<dbReference type="PANTHER" id="PTHR43135">
    <property type="entry name" value="ALPHA-D-RIBOSE 1-METHYLPHOSPHONATE 5-TRIPHOSPHATE DIPHOSPHATASE"/>
    <property type="match status" value="1"/>
</dbReference>
<dbReference type="EMBL" id="JAVRRJ010000002">
    <property type="protein sequence ID" value="KAK5088469.1"/>
    <property type="molecule type" value="Genomic_DNA"/>
</dbReference>
<organism evidence="2 3">
    <name type="scientific">Lithohypha guttulata</name>
    <dbReference type="NCBI Taxonomy" id="1690604"/>
    <lineage>
        <taxon>Eukaryota</taxon>
        <taxon>Fungi</taxon>
        <taxon>Dikarya</taxon>
        <taxon>Ascomycota</taxon>
        <taxon>Pezizomycotina</taxon>
        <taxon>Eurotiomycetes</taxon>
        <taxon>Chaetothyriomycetidae</taxon>
        <taxon>Chaetothyriales</taxon>
        <taxon>Trichomeriaceae</taxon>
        <taxon>Lithohypha</taxon>
    </lineage>
</organism>
<reference evidence="2 3" key="1">
    <citation type="submission" date="2023-08" db="EMBL/GenBank/DDBJ databases">
        <title>Black Yeasts Isolated from many extreme environments.</title>
        <authorList>
            <person name="Coleine C."/>
            <person name="Stajich J.E."/>
            <person name="Selbmann L."/>
        </authorList>
    </citation>
    <scope>NUCLEOTIDE SEQUENCE [LARGE SCALE GENOMIC DNA]</scope>
    <source>
        <strain evidence="2 3">CCFEE 5910</strain>
    </source>
</reference>
<proteinExistence type="predicted"/>
<keyword evidence="3" id="KW-1185">Reference proteome</keyword>
<comment type="caution">
    <text evidence="2">The sequence shown here is derived from an EMBL/GenBank/DDBJ whole genome shotgun (WGS) entry which is preliminary data.</text>
</comment>
<dbReference type="InterPro" id="IPR051781">
    <property type="entry name" value="Metallo-dep_Hydrolase"/>
</dbReference>
<dbReference type="GO" id="GO:0016810">
    <property type="term" value="F:hydrolase activity, acting on carbon-nitrogen (but not peptide) bonds"/>
    <property type="evidence" value="ECO:0007669"/>
    <property type="project" value="InterPro"/>
</dbReference>
<dbReference type="InterPro" id="IPR006680">
    <property type="entry name" value="Amidohydro-rel"/>
</dbReference>
<accession>A0AAN7YJ76</accession>
<dbReference type="Gene3D" id="3.30.110.90">
    <property type="entry name" value="Amidohydrolase"/>
    <property type="match status" value="1"/>
</dbReference>
<name>A0AAN7YJ76_9EURO</name>
<evidence type="ECO:0000259" key="1">
    <source>
        <dbReference type="Pfam" id="PF01979"/>
    </source>
</evidence>
<dbReference type="InterPro" id="IPR032466">
    <property type="entry name" value="Metal_Hydrolase"/>
</dbReference>
<dbReference type="PANTHER" id="PTHR43135:SF3">
    <property type="entry name" value="ALPHA-D-RIBOSE 1-METHYLPHOSPHONATE 5-TRIPHOSPHATE DIPHOSPHATASE"/>
    <property type="match status" value="1"/>
</dbReference>
<feature type="domain" description="Amidohydrolase-related" evidence="1">
    <location>
        <begin position="61"/>
        <end position="436"/>
    </location>
</feature>
<dbReference type="Gene3D" id="3.40.50.10910">
    <property type="entry name" value="Amidohydrolase"/>
    <property type="match status" value="1"/>
</dbReference>